<organism evidence="7 8">
    <name type="scientific">Corynebacterium nasicanis</name>
    <dbReference type="NCBI Taxonomy" id="1448267"/>
    <lineage>
        <taxon>Bacteria</taxon>
        <taxon>Bacillati</taxon>
        <taxon>Actinomycetota</taxon>
        <taxon>Actinomycetes</taxon>
        <taxon>Mycobacteriales</taxon>
        <taxon>Corynebacteriaceae</taxon>
        <taxon>Corynebacterium</taxon>
    </lineage>
</organism>
<keyword evidence="3 5" id="KW-1133">Transmembrane helix</keyword>
<evidence type="ECO:0000313" key="7">
    <source>
        <dbReference type="EMBL" id="MFC6146125.1"/>
    </source>
</evidence>
<keyword evidence="8" id="KW-1185">Reference proteome</keyword>
<dbReference type="Proteomes" id="UP001596244">
    <property type="component" value="Unassembled WGS sequence"/>
</dbReference>
<protein>
    <recommendedName>
        <fullName evidence="6">RDD domain-containing protein</fullName>
    </recommendedName>
</protein>
<proteinExistence type="predicted"/>
<evidence type="ECO:0000259" key="6">
    <source>
        <dbReference type="Pfam" id="PF06271"/>
    </source>
</evidence>
<dbReference type="EMBL" id="JBHSQE010000003">
    <property type="protein sequence ID" value="MFC6146125.1"/>
    <property type="molecule type" value="Genomic_DNA"/>
</dbReference>
<keyword evidence="4 5" id="KW-0472">Membrane</keyword>
<evidence type="ECO:0000256" key="5">
    <source>
        <dbReference type="SAM" id="Phobius"/>
    </source>
</evidence>
<dbReference type="Pfam" id="PF06271">
    <property type="entry name" value="RDD"/>
    <property type="match status" value="1"/>
</dbReference>
<evidence type="ECO:0000256" key="1">
    <source>
        <dbReference type="ARBA" id="ARBA00004141"/>
    </source>
</evidence>
<comment type="caution">
    <text evidence="7">The sequence shown here is derived from an EMBL/GenBank/DDBJ whole genome shotgun (WGS) entry which is preliminary data.</text>
</comment>
<dbReference type="InterPro" id="IPR010432">
    <property type="entry name" value="RDD"/>
</dbReference>
<name>A0ABW1QC08_9CORY</name>
<comment type="subcellular location">
    <subcellularLocation>
        <location evidence="1">Membrane</location>
        <topology evidence="1">Multi-pass membrane protein</topology>
    </subcellularLocation>
</comment>
<reference evidence="8" key="1">
    <citation type="journal article" date="2019" name="Int. J. Syst. Evol. Microbiol.">
        <title>The Global Catalogue of Microorganisms (GCM) 10K type strain sequencing project: providing services to taxonomists for standard genome sequencing and annotation.</title>
        <authorList>
            <consortium name="The Broad Institute Genomics Platform"/>
            <consortium name="The Broad Institute Genome Sequencing Center for Infectious Disease"/>
            <person name="Wu L."/>
            <person name="Ma J."/>
        </authorList>
    </citation>
    <scope>NUCLEOTIDE SEQUENCE [LARGE SCALE GENOMIC DNA]</scope>
    <source>
        <strain evidence="8">CCUG 51943</strain>
    </source>
</reference>
<accession>A0ABW1QC08</accession>
<evidence type="ECO:0000256" key="2">
    <source>
        <dbReference type="ARBA" id="ARBA00022692"/>
    </source>
</evidence>
<feature type="transmembrane region" description="Helical" evidence="5">
    <location>
        <begin position="239"/>
        <end position="269"/>
    </location>
</feature>
<evidence type="ECO:0000256" key="3">
    <source>
        <dbReference type="ARBA" id="ARBA00022989"/>
    </source>
</evidence>
<evidence type="ECO:0000313" key="8">
    <source>
        <dbReference type="Proteomes" id="UP001596244"/>
    </source>
</evidence>
<sequence length="288" mass="30848">MSTSAHLAPAPAGLFTRAAATSGEVLALILAALALQTLTREPVTLDVFSAALLCAAAVRIITETGWGASPGKWLAGLRVKFPGEVTWMRLPQAVLRNTWLWLAPLTVLLSPRDENLWAMAATVGISIILGPDRRSVTDLLGGAFVIDPAAPRRVPDPVDHVSPRRALAWAVDMALSSLLALALAPLLGWSWWAGGLVVLALLKVVTELLDAPTPGKALFRLRVTHAPGFRLVRVAARNLWLLPALFLAFAVGHPVLLVEGFIALTFLYIPAQRSVTDLLARAEVTLNR</sequence>
<evidence type="ECO:0000256" key="4">
    <source>
        <dbReference type="ARBA" id="ARBA00023136"/>
    </source>
</evidence>
<keyword evidence="2 5" id="KW-0812">Transmembrane</keyword>
<gene>
    <name evidence="7" type="ORF">ACFPUZ_04820</name>
</gene>
<feature type="domain" description="RDD" evidence="6">
    <location>
        <begin position="44"/>
        <end position="141"/>
    </location>
</feature>
<dbReference type="RefSeq" id="WP_377000431.1">
    <property type="nucleotide sequence ID" value="NZ_JBHSQE010000003.1"/>
</dbReference>